<name>A0A1Y0CVA8_9GAMM</name>
<keyword evidence="17" id="KW-1185">Reference proteome</keyword>
<dbReference type="Gene3D" id="1.20.1550.10">
    <property type="entry name" value="DsbB-like"/>
    <property type="match status" value="1"/>
</dbReference>
<dbReference type="InterPro" id="IPR023380">
    <property type="entry name" value="DsbB-like_sf"/>
</dbReference>
<keyword evidence="8 14" id="KW-1133">Transmembrane helix</keyword>
<feature type="transmembrane region" description="Helical" evidence="15">
    <location>
        <begin position="16"/>
        <end position="35"/>
    </location>
</feature>
<evidence type="ECO:0000256" key="8">
    <source>
        <dbReference type="ARBA" id="ARBA00022989"/>
    </source>
</evidence>
<keyword evidence="12 14" id="KW-0143">Chaperone</keyword>
<evidence type="ECO:0000256" key="9">
    <source>
        <dbReference type="ARBA" id="ARBA00023002"/>
    </source>
</evidence>
<sequence length="176" mass="19144">MKAGEVLLNFSRSRTAWAALSLSSAALLGVALYFQYYMQLAPCVMCVYQRAALMGVILAGILGWLSPRSPLLSHLALGAWLASSIQGAVLAYQHHQYQLNPSPFAQCTTVAEFPTWLALDSWLPSVFAPSGDCSAIGWSWMSVSMVQWLLAIFITQALLALFFILVRVKATLSAGI</sequence>
<dbReference type="GO" id="GO:0015035">
    <property type="term" value="F:protein-disulfide reductase activity"/>
    <property type="evidence" value="ECO:0007669"/>
    <property type="project" value="UniProtKB-UniRule"/>
</dbReference>
<dbReference type="InterPro" id="IPR022920">
    <property type="entry name" value="Disulphide_bond_form_DsbB"/>
</dbReference>
<evidence type="ECO:0000256" key="1">
    <source>
        <dbReference type="ARBA" id="ARBA00004429"/>
    </source>
</evidence>
<comment type="function">
    <text evidence="14">Required for disulfide bond formation in some periplasmic proteins. Acts by oxidizing the DsbA protein.</text>
</comment>
<evidence type="ECO:0000256" key="12">
    <source>
        <dbReference type="ARBA" id="ARBA00023186"/>
    </source>
</evidence>
<keyword evidence="11 14" id="KW-1015">Disulfide bond</keyword>
<dbReference type="Proteomes" id="UP000243793">
    <property type="component" value="Chromosome"/>
</dbReference>
<evidence type="ECO:0000313" key="17">
    <source>
        <dbReference type="Proteomes" id="UP000243793"/>
    </source>
</evidence>
<evidence type="ECO:0000256" key="11">
    <source>
        <dbReference type="ARBA" id="ARBA00023157"/>
    </source>
</evidence>
<comment type="caution">
    <text evidence="14">Lacks conserved residue(s) required for the propagation of feature annotation.</text>
</comment>
<dbReference type="InterPro" id="IPR003752">
    <property type="entry name" value="DiS_bond_form_DsbB/BdbC"/>
</dbReference>
<feature type="topological domain" description="Cytoplasmic" evidence="14">
    <location>
        <begin position="1"/>
        <end position="16"/>
    </location>
</feature>
<keyword evidence="10 14" id="KW-0472">Membrane</keyword>
<dbReference type="GO" id="GO:0005886">
    <property type="term" value="C:plasma membrane"/>
    <property type="evidence" value="ECO:0007669"/>
    <property type="project" value="UniProtKB-SubCell"/>
</dbReference>
<feature type="transmembrane region" description="Helical" evidence="15">
    <location>
        <begin position="47"/>
        <end position="65"/>
    </location>
</feature>
<dbReference type="NCBIfam" id="NF002485">
    <property type="entry name" value="PRK01749.1"/>
    <property type="match status" value="1"/>
</dbReference>
<evidence type="ECO:0000256" key="4">
    <source>
        <dbReference type="ARBA" id="ARBA00022475"/>
    </source>
</evidence>
<keyword evidence="6 14" id="KW-0812">Transmembrane</keyword>
<accession>A0A1Y0CVA8</accession>
<keyword evidence="3 14" id="KW-0813">Transport</keyword>
<evidence type="ECO:0000256" key="5">
    <source>
        <dbReference type="ARBA" id="ARBA00022519"/>
    </source>
</evidence>
<dbReference type="EMBL" id="CP021376">
    <property type="protein sequence ID" value="ART79280.1"/>
    <property type="molecule type" value="Genomic_DNA"/>
</dbReference>
<comment type="similarity">
    <text evidence="2 14">Belongs to the DsbB family.</text>
</comment>
<dbReference type="Pfam" id="PF02600">
    <property type="entry name" value="DsbB"/>
    <property type="match status" value="1"/>
</dbReference>
<evidence type="ECO:0000256" key="14">
    <source>
        <dbReference type="HAMAP-Rule" id="MF_00286"/>
    </source>
</evidence>
<evidence type="ECO:0000256" key="13">
    <source>
        <dbReference type="ARBA" id="ARBA00023284"/>
    </source>
</evidence>
<dbReference type="RefSeq" id="WP_086962906.1">
    <property type="nucleotide sequence ID" value="NZ_CP021376.1"/>
</dbReference>
<feature type="topological domain" description="Periplasmic" evidence="14">
    <location>
        <begin position="34"/>
        <end position="51"/>
    </location>
</feature>
<evidence type="ECO:0000256" key="2">
    <source>
        <dbReference type="ARBA" id="ARBA00008823"/>
    </source>
</evidence>
<evidence type="ECO:0000313" key="16">
    <source>
        <dbReference type="EMBL" id="ART79280.1"/>
    </source>
</evidence>
<dbReference type="HAMAP" id="MF_00286">
    <property type="entry name" value="DsbB"/>
    <property type="match status" value="1"/>
</dbReference>
<dbReference type="PANTHER" id="PTHR36570:SF2">
    <property type="entry name" value="DISULFIDE BOND FORMATION PROTEIN B"/>
    <property type="match status" value="1"/>
</dbReference>
<feature type="disulfide bond" description="Redox-active" evidence="14">
    <location>
        <begin position="43"/>
        <end position="46"/>
    </location>
</feature>
<feature type="disulfide bond" description="Redox-active" evidence="14">
    <location>
        <begin position="107"/>
        <end position="133"/>
    </location>
</feature>
<dbReference type="OrthoDB" id="3711263at2"/>
<feature type="transmembrane region" description="Helical" evidence="15">
    <location>
        <begin position="148"/>
        <end position="166"/>
    </location>
</feature>
<comment type="subcellular location">
    <subcellularLocation>
        <location evidence="1">Cell inner membrane</location>
        <topology evidence="1">Multi-pass membrane protein</topology>
    </subcellularLocation>
    <subcellularLocation>
        <location evidence="14">Cell membrane</location>
        <topology evidence="14">Multi-pass membrane protein</topology>
    </subcellularLocation>
</comment>
<feature type="topological domain" description="Cytoplasmic" evidence="14">
    <location>
        <begin position="167"/>
        <end position="176"/>
    </location>
</feature>
<dbReference type="InterPro" id="IPR050183">
    <property type="entry name" value="DsbB"/>
</dbReference>
<keyword evidence="13 14" id="KW-0676">Redox-active center</keyword>
<evidence type="ECO:0000256" key="6">
    <source>
        <dbReference type="ARBA" id="ARBA00022692"/>
    </source>
</evidence>
<reference evidence="17" key="1">
    <citation type="submission" date="2017-05" db="EMBL/GenBank/DDBJ databases">
        <authorList>
            <person name="Sung H."/>
        </authorList>
    </citation>
    <scope>NUCLEOTIDE SEQUENCE [LARGE SCALE GENOMIC DNA]</scope>
    <source>
        <strain evidence="17">AMac2203</strain>
    </source>
</reference>
<evidence type="ECO:0000256" key="3">
    <source>
        <dbReference type="ARBA" id="ARBA00022448"/>
    </source>
</evidence>
<protein>
    <recommendedName>
        <fullName evidence="14">Disulfide bond formation protein B</fullName>
    </recommendedName>
    <alternativeName>
        <fullName evidence="14">Disulfide oxidoreductase</fullName>
    </alternativeName>
</protein>
<dbReference type="PANTHER" id="PTHR36570">
    <property type="entry name" value="DISULFIDE BOND FORMATION PROTEIN B"/>
    <property type="match status" value="1"/>
</dbReference>
<dbReference type="KEGG" id="ocm:CBP12_03225"/>
<proteinExistence type="inferred from homology"/>
<evidence type="ECO:0000256" key="7">
    <source>
        <dbReference type="ARBA" id="ARBA00022982"/>
    </source>
</evidence>
<evidence type="ECO:0000256" key="10">
    <source>
        <dbReference type="ARBA" id="ARBA00023136"/>
    </source>
</evidence>
<dbReference type="SUPFAM" id="SSF158442">
    <property type="entry name" value="DsbB-like"/>
    <property type="match status" value="1"/>
</dbReference>
<feature type="topological domain" description="Periplasmic" evidence="14">
    <location>
        <begin position="93"/>
        <end position="147"/>
    </location>
</feature>
<dbReference type="AlphaFoldDB" id="A0A1Y0CVA8"/>
<evidence type="ECO:0000256" key="15">
    <source>
        <dbReference type="SAM" id="Phobius"/>
    </source>
</evidence>
<dbReference type="GO" id="GO:0009055">
    <property type="term" value="F:electron transfer activity"/>
    <property type="evidence" value="ECO:0007669"/>
    <property type="project" value="UniProtKB-UniRule"/>
</dbReference>
<dbReference type="GO" id="GO:0006457">
    <property type="term" value="P:protein folding"/>
    <property type="evidence" value="ECO:0007669"/>
    <property type="project" value="InterPro"/>
</dbReference>
<gene>
    <name evidence="14" type="primary">dsbB</name>
    <name evidence="16" type="ORF">CBP12_03225</name>
</gene>
<keyword evidence="5" id="KW-0997">Cell inner membrane</keyword>
<keyword evidence="7 14" id="KW-0249">Electron transport</keyword>
<organism evidence="16 17">
    <name type="scientific">Oceanisphaera avium</name>
    <dbReference type="NCBI Taxonomy" id="1903694"/>
    <lineage>
        <taxon>Bacteria</taxon>
        <taxon>Pseudomonadati</taxon>
        <taxon>Pseudomonadota</taxon>
        <taxon>Gammaproteobacteria</taxon>
        <taxon>Aeromonadales</taxon>
        <taxon>Aeromonadaceae</taxon>
        <taxon>Oceanisphaera</taxon>
    </lineage>
</organism>
<keyword evidence="9 14" id="KW-0560">Oxidoreductase</keyword>
<keyword evidence="4 14" id="KW-1003">Cell membrane</keyword>